<proteinExistence type="predicted"/>
<evidence type="ECO:0000313" key="8">
    <source>
        <dbReference type="EMBL" id="KAA9377820.1"/>
    </source>
</evidence>
<feature type="transmembrane region" description="Helical" evidence="6">
    <location>
        <begin position="326"/>
        <end position="347"/>
    </location>
</feature>
<feature type="transmembrane region" description="Helical" evidence="6">
    <location>
        <begin position="384"/>
        <end position="412"/>
    </location>
</feature>
<keyword evidence="4 6" id="KW-0472">Membrane</keyword>
<evidence type="ECO:0000259" key="7">
    <source>
        <dbReference type="PROSITE" id="PS50850"/>
    </source>
</evidence>
<evidence type="ECO:0000256" key="5">
    <source>
        <dbReference type="SAM" id="MobiDB-lite"/>
    </source>
</evidence>
<dbReference type="Pfam" id="PF07690">
    <property type="entry name" value="MFS_1"/>
    <property type="match status" value="1"/>
</dbReference>
<feature type="transmembrane region" description="Helical" evidence="6">
    <location>
        <begin position="433"/>
        <end position="455"/>
    </location>
</feature>
<dbReference type="GO" id="GO:0005886">
    <property type="term" value="C:plasma membrane"/>
    <property type="evidence" value="ECO:0007669"/>
    <property type="project" value="UniProtKB-SubCell"/>
</dbReference>
<dbReference type="InterPro" id="IPR011701">
    <property type="entry name" value="MFS"/>
</dbReference>
<keyword evidence="9" id="KW-1185">Reference proteome</keyword>
<comment type="subcellular location">
    <subcellularLocation>
        <location evidence="1">Cell membrane</location>
        <topology evidence="1">Multi-pass membrane protein</topology>
    </subcellularLocation>
</comment>
<feature type="transmembrane region" description="Helical" evidence="6">
    <location>
        <begin position="108"/>
        <end position="127"/>
    </location>
</feature>
<dbReference type="PANTHER" id="PTHR42718">
    <property type="entry name" value="MAJOR FACILITATOR SUPERFAMILY MULTIDRUG TRANSPORTER MFSC"/>
    <property type="match status" value="1"/>
</dbReference>
<evidence type="ECO:0000256" key="2">
    <source>
        <dbReference type="ARBA" id="ARBA00022692"/>
    </source>
</evidence>
<sequence length="499" mass="50565">MRFRSTSMPNLDRRAATADAVPSSGPPPFTPPPGAGHPRAVFAVLALAVFVSTLDVFIVNIAVPAIQADFTNSTVADVSWVLNAYAIVFAALLVPAGKLGDVVGRRRIFTAGLIAFGLGSALCAAAPSLGFLIAARILQGAGAAAVTPASLGLLLPSIPPQRRAAAIGAWSALGAVGAASGPSLGGLLTQVSWHWIFIVNVPLTAIVLAGAYRVLPEIRDPARPPLPDGLGTLVLIAAVSLANLGLVQGHSRNWDGRVIGCFAAAVVLAVVFAARSRRHRAPVLELSIVRVPAFALSSLSAALFSAAFSAMLLANVLFLTGTWHYSILRAGLALTPGPVAAAVCAPFAGRLAQRVGPGLVGGAGALLFGTGSVMWVAFIGAEPAYWSLFFPAMLIGGSGVGLALPAFTIAATSTLAPQTLATGIGAQTMFRQIGSALGVAAFVAVFGTPTASAVIGAHDDVRWFMIATAAGAALALALIRHRRPGATAAPDSAGPHPAR</sequence>
<reference evidence="8 9" key="1">
    <citation type="submission" date="2019-09" db="EMBL/GenBank/DDBJ databases">
        <title>Screening of Novel Bioactive Compounds from Soil-Associated.</title>
        <authorList>
            <person name="Gong X."/>
        </authorList>
    </citation>
    <scope>NUCLEOTIDE SEQUENCE [LARGE SCALE GENOMIC DNA]</scope>
    <source>
        <strain evidence="8 9">Gxj-6</strain>
    </source>
</reference>
<accession>A0A5J5K433</accession>
<dbReference type="PANTHER" id="PTHR42718:SF48">
    <property type="entry name" value="CONSERVED TWO-DOMAIN MEMBRANE PROTEIN-RELATED"/>
    <property type="match status" value="1"/>
</dbReference>
<organism evidence="8 9">
    <name type="scientific">Microbispora cellulosiformans</name>
    <dbReference type="NCBI Taxonomy" id="2614688"/>
    <lineage>
        <taxon>Bacteria</taxon>
        <taxon>Bacillati</taxon>
        <taxon>Actinomycetota</taxon>
        <taxon>Actinomycetes</taxon>
        <taxon>Streptosporangiales</taxon>
        <taxon>Streptosporangiaceae</taxon>
        <taxon>Microbispora</taxon>
    </lineage>
</organism>
<feature type="domain" description="Major facilitator superfamily (MFS) profile" evidence="7">
    <location>
        <begin position="41"/>
        <end position="483"/>
    </location>
</feature>
<dbReference type="Proteomes" id="UP000327011">
    <property type="component" value="Unassembled WGS sequence"/>
</dbReference>
<gene>
    <name evidence="8" type="ORF">F5972_19775</name>
</gene>
<evidence type="ECO:0000256" key="3">
    <source>
        <dbReference type="ARBA" id="ARBA00022989"/>
    </source>
</evidence>
<comment type="caution">
    <text evidence="8">The sequence shown here is derived from an EMBL/GenBank/DDBJ whole genome shotgun (WGS) entry which is preliminary data.</text>
</comment>
<keyword evidence="3 6" id="KW-1133">Transmembrane helix</keyword>
<dbReference type="InterPro" id="IPR020846">
    <property type="entry name" value="MFS_dom"/>
</dbReference>
<feature type="region of interest" description="Disordered" evidence="5">
    <location>
        <begin position="1"/>
        <end position="32"/>
    </location>
</feature>
<feature type="transmembrane region" description="Helical" evidence="6">
    <location>
        <begin position="226"/>
        <end position="244"/>
    </location>
</feature>
<dbReference type="AlphaFoldDB" id="A0A5J5K433"/>
<feature type="transmembrane region" description="Helical" evidence="6">
    <location>
        <begin position="78"/>
        <end position="96"/>
    </location>
</feature>
<dbReference type="Gene3D" id="1.20.1720.10">
    <property type="entry name" value="Multidrug resistance protein D"/>
    <property type="match status" value="1"/>
</dbReference>
<dbReference type="PROSITE" id="PS50850">
    <property type="entry name" value="MFS"/>
    <property type="match status" value="1"/>
</dbReference>
<feature type="transmembrane region" description="Helical" evidence="6">
    <location>
        <begin position="359"/>
        <end position="378"/>
    </location>
</feature>
<dbReference type="PRINTS" id="PR01036">
    <property type="entry name" value="TCRTETB"/>
</dbReference>
<dbReference type="CDD" id="cd17321">
    <property type="entry name" value="MFS_MMR_MDR_like"/>
    <property type="match status" value="1"/>
</dbReference>
<dbReference type="GO" id="GO:0022857">
    <property type="term" value="F:transmembrane transporter activity"/>
    <property type="evidence" value="ECO:0007669"/>
    <property type="project" value="InterPro"/>
</dbReference>
<feature type="transmembrane region" description="Helical" evidence="6">
    <location>
        <begin position="133"/>
        <end position="155"/>
    </location>
</feature>
<evidence type="ECO:0000256" key="1">
    <source>
        <dbReference type="ARBA" id="ARBA00004651"/>
    </source>
</evidence>
<evidence type="ECO:0000313" key="9">
    <source>
        <dbReference type="Proteomes" id="UP000327011"/>
    </source>
</evidence>
<dbReference type="EMBL" id="VYTZ01000006">
    <property type="protein sequence ID" value="KAA9377820.1"/>
    <property type="molecule type" value="Genomic_DNA"/>
</dbReference>
<dbReference type="Gene3D" id="1.20.1250.20">
    <property type="entry name" value="MFS general substrate transporter like domains"/>
    <property type="match status" value="1"/>
</dbReference>
<evidence type="ECO:0000256" key="4">
    <source>
        <dbReference type="ARBA" id="ARBA00023136"/>
    </source>
</evidence>
<evidence type="ECO:0000256" key="6">
    <source>
        <dbReference type="SAM" id="Phobius"/>
    </source>
</evidence>
<feature type="transmembrane region" description="Helical" evidence="6">
    <location>
        <begin position="40"/>
        <end position="66"/>
    </location>
</feature>
<dbReference type="SUPFAM" id="SSF103473">
    <property type="entry name" value="MFS general substrate transporter"/>
    <property type="match status" value="1"/>
</dbReference>
<keyword evidence="2 6" id="KW-0812">Transmembrane</keyword>
<name>A0A5J5K433_9ACTN</name>
<protein>
    <submittedName>
        <fullName evidence="8">MFS transporter</fullName>
    </submittedName>
</protein>
<feature type="transmembrane region" description="Helical" evidence="6">
    <location>
        <begin position="167"/>
        <end position="187"/>
    </location>
</feature>
<feature type="transmembrane region" description="Helical" evidence="6">
    <location>
        <begin position="256"/>
        <end position="274"/>
    </location>
</feature>
<feature type="transmembrane region" description="Helical" evidence="6">
    <location>
        <begin position="193"/>
        <end position="214"/>
    </location>
</feature>
<dbReference type="InterPro" id="IPR036259">
    <property type="entry name" value="MFS_trans_sf"/>
</dbReference>
<feature type="transmembrane region" description="Helical" evidence="6">
    <location>
        <begin position="294"/>
        <end position="320"/>
    </location>
</feature>
<feature type="transmembrane region" description="Helical" evidence="6">
    <location>
        <begin position="461"/>
        <end position="479"/>
    </location>
</feature>